<accession>A0A7K0CM44</accession>
<dbReference type="PANTHER" id="PTHR43777">
    <property type="entry name" value="MOLYBDENUM COFACTOR CYTIDYLYLTRANSFERASE"/>
    <property type="match status" value="1"/>
</dbReference>
<dbReference type="Pfam" id="PF12804">
    <property type="entry name" value="NTP_transf_3"/>
    <property type="match status" value="1"/>
</dbReference>
<evidence type="ECO:0000313" key="2">
    <source>
        <dbReference type="EMBL" id="MQY14558.1"/>
    </source>
</evidence>
<evidence type="ECO:0000313" key="3">
    <source>
        <dbReference type="Proteomes" id="UP000466345"/>
    </source>
</evidence>
<dbReference type="InterPro" id="IPR029044">
    <property type="entry name" value="Nucleotide-diphossugar_trans"/>
</dbReference>
<dbReference type="OrthoDB" id="4427994at2"/>
<dbReference type="AlphaFoldDB" id="A0A7K0CM44"/>
<sequence length="205" mass="21148">MNPPNGTIESGPVVAGLLLAAGGGRRLGGRPKALLSMGGQPLVERTAEIMRAGGCAPLHVVLGADADEVNRRTRLDGCRVVVNADWARGMGGSLRVGLASLTATDAGAALVMLVDQPRIGSEAVARLIAAHRAGASLAAAAYDGERGHPVLFARRHWPEVTGAARDDRGARDFLRAHAAQVTLVECGDVASPEDVDTPEDLGLLD</sequence>
<gene>
    <name evidence="2" type="primary">nboR</name>
    <name evidence="2" type="ORF">SRB5_47260</name>
</gene>
<proteinExistence type="predicted"/>
<dbReference type="SUPFAM" id="SSF53448">
    <property type="entry name" value="Nucleotide-diphospho-sugar transferases"/>
    <property type="match status" value="1"/>
</dbReference>
<name>A0A7K0CM44_9ACTN</name>
<dbReference type="EC" id="1.1.1.328" evidence="2"/>
<comment type="caution">
    <text evidence="2">The sequence shown here is derived from an EMBL/GenBank/DDBJ whole genome shotgun (WGS) entry which is preliminary data.</text>
</comment>
<reference evidence="2 3" key="1">
    <citation type="submission" date="2019-10" db="EMBL/GenBank/DDBJ databases">
        <title>Streptomyces smaragdinus sp. nov. and Streptomyces fabii sp. nov., isolated from the gut of fungus growing-termite Macrotermes natalensis.</title>
        <authorList>
            <person name="Schwitalla J."/>
            <person name="Benndorf R."/>
            <person name="Martin K."/>
            <person name="De Beer W."/>
            <person name="Kaster A.-K."/>
            <person name="Vollmers J."/>
            <person name="Poulsen M."/>
            <person name="Beemelmanns C."/>
        </authorList>
    </citation>
    <scope>NUCLEOTIDE SEQUENCE [LARGE SCALE GENOMIC DNA]</scope>
    <source>
        <strain evidence="2 3">RB5</strain>
    </source>
</reference>
<dbReference type="Proteomes" id="UP000466345">
    <property type="component" value="Unassembled WGS sequence"/>
</dbReference>
<dbReference type="GO" id="GO:0016491">
    <property type="term" value="F:oxidoreductase activity"/>
    <property type="evidence" value="ECO:0007669"/>
    <property type="project" value="UniProtKB-KW"/>
</dbReference>
<dbReference type="GO" id="GO:0016779">
    <property type="term" value="F:nucleotidyltransferase activity"/>
    <property type="evidence" value="ECO:0007669"/>
    <property type="project" value="UniProtKB-ARBA"/>
</dbReference>
<dbReference type="Gene3D" id="3.90.550.10">
    <property type="entry name" value="Spore Coat Polysaccharide Biosynthesis Protein SpsA, Chain A"/>
    <property type="match status" value="1"/>
</dbReference>
<evidence type="ECO:0000259" key="1">
    <source>
        <dbReference type="Pfam" id="PF12804"/>
    </source>
</evidence>
<keyword evidence="2" id="KW-0560">Oxidoreductase</keyword>
<dbReference type="CDD" id="cd04182">
    <property type="entry name" value="GT_2_like_f"/>
    <property type="match status" value="1"/>
</dbReference>
<protein>
    <submittedName>
        <fullName evidence="2">Nicotine blue oxidoreductase</fullName>
        <ecNumber evidence="2">1.1.1.328</ecNumber>
    </submittedName>
</protein>
<organism evidence="2 3">
    <name type="scientific">Streptomyces smaragdinus</name>
    <dbReference type="NCBI Taxonomy" id="2585196"/>
    <lineage>
        <taxon>Bacteria</taxon>
        <taxon>Bacillati</taxon>
        <taxon>Actinomycetota</taxon>
        <taxon>Actinomycetes</taxon>
        <taxon>Kitasatosporales</taxon>
        <taxon>Streptomycetaceae</taxon>
        <taxon>Streptomyces</taxon>
    </lineage>
</organism>
<dbReference type="PANTHER" id="PTHR43777:SF1">
    <property type="entry name" value="MOLYBDENUM COFACTOR CYTIDYLYLTRANSFERASE"/>
    <property type="match status" value="1"/>
</dbReference>
<dbReference type="InterPro" id="IPR025877">
    <property type="entry name" value="MobA-like_NTP_Trfase"/>
</dbReference>
<feature type="domain" description="MobA-like NTP transferase" evidence="1">
    <location>
        <begin position="16"/>
        <end position="179"/>
    </location>
</feature>
<keyword evidence="3" id="KW-1185">Reference proteome</keyword>
<dbReference type="EMBL" id="WEGJ01000022">
    <property type="protein sequence ID" value="MQY14558.1"/>
    <property type="molecule type" value="Genomic_DNA"/>
</dbReference>
<dbReference type="RefSeq" id="WP_153455361.1">
    <property type="nucleotide sequence ID" value="NZ_WEGJ01000022.1"/>
</dbReference>